<dbReference type="Pfam" id="PF13400">
    <property type="entry name" value="Tad"/>
    <property type="match status" value="1"/>
</dbReference>
<dbReference type="KEGG" id="acry:AC20117_01340"/>
<dbReference type="STRING" id="37928.SAMN04489742_3228"/>
<evidence type="ECO:0000313" key="4">
    <source>
        <dbReference type="Proteomes" id="UP000181917"/>
    </source>
</evidence>
<organism evidence="3 4">
    <name type="scientific">Crystallibacter crystallopoietes</name>
    <dbReference type="NCBI Taxonomy" id="37928"/>
    <lineage>
        <taxon>Bacteria</taxon>
        <taxon>Bacillati</taxon>
        <taxon>Actinomycetota</taxon>
        <taxon>Actinomycetes</taxon>
        <taxon>Micrococcales</taxon>
        <taxon>Micrococcaceae</taxon>
        <taxon>Crystallibacter</taxon>
    </lineage>
</organism>
<accession>A0A1H1F3Q9</accession>
<keyword evidence="1" id="KW-1133">Transmembrane helix</keyword>
<gene>
    <name evidence="3" type="ORF">SAMN04489742_3228</name>
</gene>
<sequence>MRKIVPGDGVQKHIDNSEDRGTTAVIVAILLVILLGFAAIVIDIGRIFAERSQLQNGADSAALSVAYSCGDDSDSLDCNPSSHSAVDVANANALDGLSNLVVNVDKSSGVVKVEARAREVGQTPGFISMTFARVIGQDAVAVTASATAMWGNPVKGLPPFPVVFSKCEIQSVESLQLVRFRQQGTFSPGCAGGPPGGFGNLDQLDGRCEANVDISQLAAGSSTGNGVPANCSDLLKSWATSIQGGEYPIGLFPVYDSVSESGSKAIYNLTGFAAFEIHGWKLKQGGSEKYPELFRADYYTGLKCDKDCIGVIGKFVRHVSLDENFTVGTGGKDMGAYLVRLTD</sequence>
<dbReference type="Proteomes" id="UP000181917">
    <property type="component" value="Unassembled WGS sequence"/>
</dbReference>
<proteinExistence type="predicted"/>
<dbReference type="AlphaFoldDB" id="A0A1H1F3Q9"/>
<evidence type="ECO:0000313" key="3">
    <source>
        <dbReference type="EMBL" id="SDQ95429.1"/>
    </source>
</evidence>
<feature type="transmembrane region" description="Helical" evidence="1">
    <location>
        <begin position="21"/>
        <end position="42"/>
    </location>
</feature>
<evidence type="ECO:0000256" key="1">
    <source>
        <dbReference type="SAM" id="Phobius"/>
    </source>
</evidence>
<keyword evidence="1" id="KW-0812">Transmembrane</keyword>
<name>A0A1H1F3Q9_9MICC</name>
<evidence type="ECO:0000259" key="2">
    <source>
        <dbReference type="Pfam" id="PF13400"/>
    </source>
</evidence>
<reference evidence="3 4" key="1">
    <citation type="submission" date="2016-10" db="EMBL/GenBank/DDBJ databases">
        <authorList>
            <person name="de Groot N.N."/>
        </authorList>
    </citation>
    <scope>NUCLEOTIDE SEQUENCE [LARGE SCALE GENOMIC DNA]</scope>
    <source>
        <strain evidence="3 4">DSM 20117</strain>
    </source>
</reference>
<dbReference type="InterPro" id="IPR028087">
    <property type="entry name" value="Tad_N"/>
</dbReference>
<protein>
    <submittedName>
        <fullName evidence="3">Flp pilus assembly protein TadG</fullName>
    </submittedName>
</protein>
<dbReference type="EMBL" id="FNKH01000002">
    <property type="protein sequence ID" value="SDQ95429.1"/>
    <property type="molecule type" value="Genomic_DNA"/>
</dbReference>
<dbReference type="OrthoDB" id="5187898at2"/>
<dbReference type="RefSeq" id="WP_074701326.1">
    <property type="nucleotide sequence ID" value="NZ_CP018863.1"/>
</dbReference>
<feature type="domain" description="Putative Flp pilus-assembly TadG-like N-terminal" evidence="2">
    <location>
        <begin position="21"/>
        <end position="66"/>
    </location>
</feature>
<keyword evidence="4" id="KW-1185">Reference proteome</keyword>
<keyword evidence="1" id="KW-0472">Membrane</keyword>